<dbReference type="AlphaFoldDB" id="A0A975UDA0"/>
<proteinExistence type="predicted"/>
<dbReference type="KEGG" id="vos:KNV97_08710"/>
<organism evidence="1 2">
    <name type="scientific">Vibrio ostreae</name>
    <dbReference type="NCBI Taxonomy" id="2841925"/>
    <lineage>
        <taxon>Bacteria</taxon>
        <taxon>Pseudomonadati</taxon>
        <taxon>Pseudomonadota</taxon>
        <taxon>Gammaproteobacteria</taxon>
        <taxon>Vibrionales</taxon>
        <taxon>Vibrionaceae</taxon>
        <taxon>Vibrio</taxon>
    </lineage>
</organism>
<evidence type="ECO:0000313" key="1">
    <source>
        <dbReference type="EMBL" id="QXO18344.1"/>
    </source>
</evidence>
<dbReference type="RefSeq" id="WP_136482971.1">
    <property type="nucleotide sequence ID" value="NZ_CP076643.1"/>
</dbReference>
<dbReference type="InterPro" id="IPR005587">
    <property type="entry name" value="UPF0304_YfbU"/>
</dbReference>
<accession>A0A975UDA0</accession>
<reference evidence="1" key="1">
    <citation type="submission" date="2021-06" db="EMBL/GenBank/DDBJ databases">
        <title>Vibrio nov. sp., novel gut bacterium isolated from Yellow Sea oyster.</title>
        <authorList>
            <person name="Muhammad N."/>
            <person name="Nguyen T.H."/>
            <person name="Lee Y.-J."/>
            <person name="Ko J."/>
            <person name="Kim S.-G."/>
        </authorList>
    </citation>
    <scope>NUCLEOTIDE SEQUENCE</scope>
    <source>
        <strain evidence="1">OG9-811</strain>
    </source>
</reference>
<keyword evidence="2" id="KW-1185">Reference proteome</keyword>
<protein>
    <submittedName>
        <fullName evidence="1">YfbU family protein</fullName>
    </submittedName>
</protein>
<dbReference type="Proteomes" id="UP000694232">
    <property type="component" value="Chromosome 1"/>
</dbReference>
<dbReference type="Pfam" id="PF03887">
    <property type="entry name" value="YfbU"/>
    <property type="match status" value="1"/>
</dbReference>
<evidence type="ECO:0000313" key="2">
    <source>
        <dbReference type="Proteomes" id="UP000694232"/>
    </source>
</evidence>
<gene>
    <name evidence="1" type="ORF">KNV97_08710</name>
</gene>
<dbReference type="SUPFAM" id="SSF116960">
    <property type="entry name" value="YfbU-like"/>
    <property type="match status" value="1"/>
</dbReference>
<dbReference type="InterPro" id="IPR023146">
    <property type="entry name" value="YfbU_alpha-helical_sf"/>
</dbReference>
<dbReference type="Gene3D" id="1.10.3190.10">
    <property type="entry name" value="yfbu gene product, domain 2"/>
    <property type="match status" value="1"/>
</dbReference>
<name>A0A975UDA0_9VIBR</name>
<dbReference type="EMBL" id="CP076643">
    <property type="protein sequence ID" value="QXO18344.1"/>
    <property type="molecule type" value="Genomic_DNA"/>
</dbReference>
<sequence length="191" mass="22271">MILNKIKEVLAAFYNVDSAGKHTEGISELNSVWFNARFLYFFKYHGLKKSDDSEEHVLYEKDAISPYKYVLFVVDVLELFSLLNASWYRLSTEQKHQLHDIEHAFRGFSSAKESKYLEALKIITVEMMVFSEFSHNQKCSPLKPMVEQYRRMLTVFELMGRPIPLSYPQLCRLLAVLEIGPAAKQGHKERI</sequence>